<dbReference type="EMBL" id="VTHL01000003">
    <property type="protein sequence ID" value="TYZ12603.1"/>
    <property type="molecule type" value="Genomic_DNA"/>
</dbReference>
<organism evidence="2 3">
    <name type="scientific">Hymenobacter lutimineralis</name>
    <dbReference type="NCBI Taxonomy" id="2606448"/>
    <lineage>
        <taxon>Bacteria</taxon>
        <taxon>Pseudomonadati</taxon>
        <taxon>Bacteroidota</taxon>
        <taxon>Cytophagia</taxon>
        <taxon>Cytophagales</taxon>
        <taxon>Hymenobacteraceae</taxon>
        <taxon>Hymenobacter</taxon>
    </lineage>
</organism>
<sequence length="965" mass="108043">MWSWLALAGSLALTAPAAAQQFPVLSQNPPSLRWFEIRTAHFRVLYPAGFEQRAQRTARRLEQVYEPVGASLGVRPRPVTVVLQTQNTIGNGFVSILPRRSEFFTTPPQAPSLTGTLDWLDQLAVHEYRHVVQFEKPRQGLSRVAFWLFGYGGLGATTIGVPDWFTEGDAVGTETVLTRSGRGRIPAFDVELRANLLAGRRYTYAKSVAGSYRDNVPNHYVLGYFLTSYAKRRYGPEVWGPVLNRYYQFPVYPFSFSNSLRCTTGLRVESLYQRTLAEVDSTWRQQLARMPAGPAPFYYPARPERRVFTQYQYPQYLNDSTVVALKSGLGHIDQLVLLRPRSKEQVLHVPGLVNLPEMLSAGGGKVCWPEYRYDVRWLQRVYSELKVLDVASGQVTRLTPRGRYTAAALSSDGRQLLAVRTDATYRTELVVLDASTGQQVQVLPNPGHDQFQQPRWSSDQRRAVVVTLKAAGKALEEIDLATGQRQELLPTAELNISHPQPWGDYVFYNSPQSGTDQIYAVHTGTRQRLQVTHDSVGAYHAAISPDGQRLAFHVFRSGGSRVAELPLTPAQWQPAEAGHDPAAYLEPVVQTDPGAQKVGPVLPGDTLLPDTALPTQRYRPAAHLFNVFGWGLIQSPAGSGLSVGVRSQDVLSTLQSVAGVGYDQTERTGNAFATISYQGLYPVLDATLERGQRRTTLYIDRDDEADSLRQDRWQYTNLTLGARLPLQLTQNRFRQALTIGAYYTAQQSEGYDLPYRFLNELGRNTLHLLSSSVSYFRLLKQSQRDVAPRWGQTLFLSARTTPFGKGLSTWQLAAQGSSYFPGLGRHHSVRVRAGYQQQNPRSFPLTAAIFYPRGQTYYNFRQLATGSAEYRLPLLHPDWTLGRWLYVPRVLGGVFYDRAVGTLTGVTPDGRPTEVRQRYATVGADVSVVFNALRLRTPFEVGARTIYNVRSGEWLVQPLVLDIGF</sequence>
<feature type="chain" id="PRO_5022797888" evidence="1">
    <location>
        <begin position="20"/>
        <end position="965"/>
    </location>
</feature>
<dbReference type="Proteomes" id="UP000322791">
    <property type="component" value="Unassembled WGS sequence"/>
</dbReference>
<dbReference type="SUPFAM" id="SSF82171">
    <property type="entry name" value="DPP6 N-terminal domain-like"/>
    <property type="match status" value="1"/>
</dbReference>
<protein>
    <submittedName>
        <fullName evidence="2">Uncharacterized protein</fullName>
    </submittedName>
</protein>
<evidence type="ECO:0000256" key="1">
    <source>
        <dbReference type="SAM" id="SignalP"/>
    </source>
</evidence>
<dbReference type="PANTHER" id="PTHR36842">
    <property type="entry name" value="PROTEIN TOLB HOMOLOG"/>
    <property type="match status" value="1"/>
</dbReference>
<dbReference type="Gene3D" id="2.120.10.30">
    <property type="entry name" value="TolB, C-terminal domain"/>
    <property type="match status" value="1"/>
</dbReference>
<accession>A0A5D6V9P1</accession>
<keyword evidence="3" id="KW-1185">Reference proteome</keyword>
<gene>
    <name evidence="2" type="ORF">FY528_04710</name>
</gene>
<name>A0A5D6V9P1_9BACT</name>
<proteinExistence type="predicted"/>
<dbReference type="AlphaFoldDB" id="A0A5D6V9P1"/>
<comment type="caution">
    <text evidence="2">The sequence shown here is derived from an EMBL/GenBank/DDBJ whole genome shotgun (WGS) entry which is preliminary data.</text>
</comment>
<dbReference type="RefSeq" id="WP_149069842.1">
    <property type="nucleotide sequence ID" value="NZ_VTHL01000003.1"/>
</dbReference>
<feature type="signal peptide" evidence="1">
    <location>
        <begin position="1"/>
        <end position="19"/>
    </location>
</feature>
<reference evidence="2 3" key="1">
    <citation type="submission" date="2019-08" db="EMBL/GenBank/DDBJ databases">
        <authorList>
            <person name="Seo M.-J."/>
        </authorList>
    </citation>
    <scope>NUCLEOTIDE SEQUENCE [LARGE SCALE GENOMIC DNA]</scope>
    <source>
        <strain evidence="2 3">KIGAM108</strain>
    </source>
</reference>
<keyword evidence="1" id="KW-0732">Signal</keyword>
<evidence type="ECO:0000313" key="2">
    <source>
        <dbReference type="EMBL" id="TYZ12603.1"/>
    </source>
</evidence>
<dbReference type="InterPro" id="IPR011042">
    <property type="entry name" value="6-blade_b-propeller_TolB-like"/>
</dbReference>
<dbReference type="PANTHER" id="PTHR36842:SF1">
    <property type="entry name" value="PROTEIN TOLB"/>
    <property type="match status" value="1"/>
</dbReference>
<evidence type="ECO:0000313" key="3">
    <source>
        <dbReference type="Proteomes" id="UP000322791"/>
    </source>
</evidence>